<dbReference type="PRINTS" id="PR00344">
    <property type="entry name" value="BCTRLSENSOR"/>
</dbReference>
<dbReference type="PANTHER" id="PTHR45436">
    <property type="entry name" value="SENSOR HISTIDINE KINASE YKOH"/>
    <property type="match status" value="1"/>
</dbReference>
<organism evidence="14 15">
    <name type="scientific">Paraferrimonas haliotis</name>
    <dbReference type="NCBI Taxonomy" id="2013866"/>
    <lineage>
        <taxon>Bacteria</taxon>
        <taxon>Pseudomonadati</taxon>
        <taxon>Pseudomonadota</taxon>
        <taxon>Gammaproteobacteria</taxon>
        <taxon>Alteromonadales</taxon>
        <taxon>Ferrimonadaceae</taxon>
        <taxon>Paraferrimonas</taxon>
    </lineage>
</organism>
<evidence type="ECO:0000256" key="6">
    <source>
        <dbReference type="ARBA" id="ARBA00022692"/>
    </source>
</evidence>
<evidence type="ECO:0000259" key="13">
    <source>
        <dbReference type="PROSITE" id="PS50109"/>
    </source>
</evidence>
<comment type="caution">
    <text evidence="14">The sequence shown here is derived from an EMBL/GenBank/DDBJ whole genome shotgun (WGS) entry which is preliminary data.</text>
</comment>
<evidence type="ECO:0000256" key="3">
    <source>
        <dbReference type="ARBA" id="ARBA00012438"/>
    </source>
</evidence>
<protein>
    <recommendedName>
        <fullName evidence="3">histidine kinase</fullName>
        <ecNumber evidence="3">2.7.13.3</ecNumber>
    </recommendedName>
</protein>
<dbReference type="GO" id="GO:0005524">
    <property type="term" value="F:ATP binding"/>
    <property type="evidence" value="ECO:0007669"/>
    <property type="project" value="UniProtKB-KW"/>
</dbReference>
<accession>A0AA37WYY4</accession>
<evidence type="ECO:0000256" key="9">
    <source>
        <dbReference type="ARBA" id="ARBA00022840"/>
    </source>
</evidence>
<dbReference type="EMBL" id="BSPO01000003">
    <property type="protein sequence ID" value="GLS84335.1"/>
    <property type="molecule type" value="Genomic_DNA"/>
</dbReference>
<keyword evidence="4" id="KW-0597">Phosphoprotein</keyword>
<evidence type="ECO:0000256" key="7">
    <source>
        <dbReference type="ARBA" id="ARBA00022741"/>
    </source>
</evidence>
<dbReference type="GO" id="GO:0000160">
    <property type="term" value="P:phosphorelay signal transduction system"/>
    <property type="evidence" value="ECO:0007669"/>
    <property type="project" value="TreeGrafter"/>
</dbReference>
<dbReference type="CDD" id="cd16954">
    <property type="entry name" value="HATPase_PhoQ-like"/>
    <property type="match status" value="1"/>
</dbReference>
<keyword evidence="5" id="KW-0808">Transferase</keyword>
<keyword evidence="9" id="KW-0067">ATP-binding</keyword>
<comment type="catalytic activity">
    <reaction evidence="1">
        <text>ATP + protein L-histidine = ADP + protein N-phospho-L-histidine.</text>
        <dbReference type="EC" id="2.7.13.3"/>
    </reaction>
</comment>
<keyword evidence="7" id="KW-0547">Nucleotide-binding</keyword>
<dbReference type="InterPro" id="IPR003594">
    <property type="entry name" value="HATPase_dom"/>
</dbReference>
<evidence type="ECO:0000256" key="4">
    <source>
        <dbReference type="ARBA" id="ARBA00022553"/>
    </source>
</evidence>
<proteinExistence type="predicted"/>
<sequence>MQLIRMLRPKKRLLTRVFLTSLSIIALVGFGLAIMVNEQHVQNSYNKETAKLIAQIPNVAAELREHDLIPEDSTWLEENSIRKQYLIASCSIHYNQVWTSAKAVELGLFDTCERFNLIRNEAPPYYATLADQKNYFLYLLEVELGGHPYNLLVMKDAEQIEQEYNKFSRNTFIKLAIVLALALVLMILASIWGMQPLVKMQSELQRITEGKRRALSPQYPVELDGVTQAVNQLLEQSDAQQSRYQNAMNDLAHSLKTRLAAVHALMDDKNLERHQLMDEVMNQVGQMDLLVKYQLKRAMLGRQGLQHESTALLPILEQLAPMLNKVYQDKQVTYQQRVEADALFPGSKGDIMELLGNLMENAFRLCISQVRVTAKSVDEQLILWVEDDGEGVAPELRDKILERGVRADTRSAGQGIGLAVCNEIVASYNGRITIETSELEGAKFEIRIPIKSEKV</sequence>
<dbReference type="PROSITE" id="PS50109">
    <property type="entry name" value="HIS_KIN"/>
    <property type="match status" value="1"/>
</dbReference>
<dbReference type="EC" id="2.7.13.3" evidence="3"/>
<dbReference type="Pfam" id="PF02518">
    <property type="entry name" value="HATPase_c"/>
    <property type="match status" value="1"/>
</dbReference>
<evidence type="ECO:0000256" key="2">
    <source>
        <dbReference type="ARBA" id="ARBA00004370"/>
    </source>
</evidence>
<dbReference type="GO" id="GO:0004673">
    <property type="term" value="F:protein histidine kinase activity"/>
    <property type="evidence" value="ECO:0007669"/>
    <property type="project" value="UniProtKB-EC"/>
</dbReference>
<name>A0AA37WYY4_9GAMM</name>
<comment type="subcellular location">
    <subcellularLocation>
        <location evidence="2">Membrane</location>
    </subcellularLocation>
</comment>
<reference evidence="14 15" key="1">
    <citation type="journal article" date="2014" name="Int. J. Syst. Evol. Microbiol.">
        <title>Complete genome sequence of Corynebacterium casei LMG S-19264T (=DSM 44701T), isolated from a smear-ripened cheese.</title>
        <authorList>
            <consortium name="US DOE Joint Genome Institute (JGI-PGF)"/>
            <person name="Walter F."/>
            <person name="Albersmeier A."/>
            <person name="Kalinowski J."/>
            <person name="Ruckert C."/>
        </authorList>
    </citation>
    <scope>NUCLEOTIDE SEQUENCE [LARGE SCALE GENOMIC DNA]</scope>
    <source>
        <strain evidence="14 15">NBRC 112785</strain>
    </source>
</reference>
<dbReference type="AlphaFoldDB" id="A0AA37WYY4"/>
<keyword evidence="10 12" id="KW-1133">Transmembrane helix</keyword>
<evidence type="ECO:0000313" key="14">
    <source>
        <dbReference type="EMBL" id="GLS84335.1"/>
    </source>
</evidence>
<evidence type="ECO:0000256" key="1">
    <source>
        <dbReference type="ARBA" id="ARBA00000085"/>
    </source>
</evidence>
<dbReference type="Proteomes" id="UP001157439">
    <property type="component" value="Unassembled WGS sequence"/>
</dbReference>
<gene>
    <name evidence="14" type="primary">phoQ</name>
    <name evidence="14" type="ORF">GCM10007894_23120</name>
</gene>
<evidence type="ECO:0000256" key="12">
    <source>
        <dbReference type="SAM" id="Phobius"/>
    </source>
</evidence>
<keyword evidence="11 12" id="KW-0472">Membrane</keyword>
<dbReference type="Gene3D" id="3.30.565.10">
    <property type="entry name" value="Histidine kinase-like ATPase, C-terminal domain"/>
    <property type="match status" value="1"/>
</dbReference>
<dbReference type="InterPro" id="IPR058619">
    <property type="entry name" value="PhoQ/CarS-like_HATPase"/>
</dbReference>
<keyword evidence="6 12" id="KW-0812">Transmembrane</keyword>
<dbReference type="InterPro" id="IPR005467">
    <property type="entry name" value="His_kinase_dom"/>
</dbReference>
<keyword evidence="15" id="KW-1185">Reference proteome</keyword>
<dbReference type="GO" id="GO:0005886">
    <property type="term" value="C:plasma membrane"/>
    <property type="evidence" value="ECO:0007669"/>
    <property type="project" value="TreeGrafter"/>
</dbReference>
<dbReference type="SUPFAM" id="SSF55874">
    <property type="entry name" value="ATPase domain of HSP90 chaperone/DNA topoisomerase II/histidine kinase"/>
    <property type="match status" value="1"/>
</dbReference>
<dbReference type="InterPro" id="IPR036890">
    <property type="entry name" value="HATPase_C_sf"/>
</dbReference>
<dbReference type="SMART" id="SM00387">
    <property type="entry name" value="HATPase_c"/>
    <property type="match status" value="1"/>
</dbReference>
<dbReference type="PANTHER" id="PTHR45436:SF4">
    <property type="entry name" value="SENSOR PROTEIN PHOQ"/>
    <property type="match status" value="1"/>
</dbReference>
<evidence type="ECO:0000313" key="15">
    <source>
        <dbReference type="Proteomes" id="UP001157439"/>
    </source>
</evidence>
<dbReference type="Gene3D" id="6.10.340.10">
    <property type="match status" value="1"/>
</dbReference>
<feature type="domain" description="Histidine kinase" evidence="13">
    <location>
        <begin position="250"/>
        <end position="452"/>
    </location>
</feature>
<evidence type="ECO:0000256" key="10">
    <source>
        <dbReference type="ARBA" id="ARBA00022989"/>
    </source>
</evidence>
<evidence type="ECO:0000256" key="5">
    <source>
        <dbReference type="ARBA" id="ARBA00022679"/>
    </source>
</evidence>
<dbReference type="InterPro" id="IPR050428">
    <property type="entry name" value="TCS_sensor_his_kinase"/>
</dbReference>
<feature type="transmembrane region" description="Helical" evidence="12">
    <location>
        <begin position="172"/>
        <end position="192"/>
    </location>
</feature>
<evidence type="ECO:0000256" key="8">
    <source>
        <dbReference type="ARBA" id="ARBA00022777"/>
    </source>
</evidence>
<evidence type="ECO:0000256" key="11">
    <source>
        <dbReference type="ARBA" id="ARBA00023136"/>
    </source>
</evidence>
<dbReference type="InterPro" id="IPR004358">
    <property type="entry name" value="Sig_transdc_His_kin-like_C"/>
</dbReference>
<keyword evidence="8 14" id="KW-0418">Kinase</keyword>
<dbReference type="RefSeq" id="WP_095498182.1">
    <property type="nucleotide sequence ID" value="NZ_BSPO01000003.1"/>
</dbReference>